<evidence type="ECO:0000313" key="2">
    <source>
        <dbReference type="Proteomes" id="UP000887540"/>
    </source>
</evidence>
<feature type="chain" id="PRO_5038008666" evidence="1">
    <location>
        <begin position="19"/>
        <end position="90"/>
    </location>
</feature>
<dbReference type="WBParaSite" id="ACRNAN_scaffold1046.g24012.t1">
    <property type="protein sequence ID" value="ACRNAN_scaffold1046.g24012.t1"/>
    <property type="gene ID" value="ACRNAN_scaffold1046.g24012"/>
</dbReference>
<organism evidence="2 3">
    <name type="scientific">Acrobeloides nanus</name>
    <dbReference type="NCBI Taxonomy" id="290746"/>
    <lineage>
        <taxon>Eukaryota</taxon>
        <taxon>Metazoa</taxon>
        <taxon>Ecdysozoa</taxon>
        <taxon>Nematoda</taxon>
        <taxon>Chromadorea</taxon>
        <taxon>Rhabditida</taxon>
        <taxon>Tylenchina</taxon>
        <taxon>Cephalobomorpha</taxon>
        <taxon>Cephaloboidea</taxon>
        <taxon>Cephalobidae</taxon>
        <taxon>Acrobeloides</taxon>
    </lineage>
</organism>
<dbReference type="Proteomes" id="UP000887540">
    <property type="component" value="Unplaced"/>
</dbReference>
<accession>A0A914CFZ7</accession>
<proteinExistence type="predicted"/>
<sequence>MQCFTILLLILQPITIYCCYVISVRGTCDDRPNMEWACQDRCCHENGVIPSPNSANQTKDCPYCLRRTCSPPIVQCTCKQGYVPAENGCA</sequence>
<keyword evidence="1" id="KW-0732">Signal</keyword>
<evidence type="ECO:0000256" key="1">
    <source>
        <dbReference type="SAM" id="SignalP"/>
    </source>
</evidence>
<protein>
    <submittedName>
        <fullName evidence="3">TIL domain-containing protein</fullName>
    </submittedName>
</protein>
<reference evidence="3" key="1">
    <citation type="submission" date="2022-11" db="UniProtKB">
        <authorList>
            <consortium name="WormBaseParasite"/>
        </authorList>
    </citation>
    <scope>IDENTIFICATION</scope>
</reference>
<dbReference type="AlphaFoldDB" id="A0A914CFZ7"/>
<evidence type="ECO:0000313" key="3">
    <source>
        <dbReference type="WBParaSite" id="ACRNAN_scaffold1046.g24012.t1"/>
    </source>
</evidence>
<name>A0A914CFZ7_9BILA</name>
<feature type="signal peptide" evidence="1">
    <location>
        <begin position="1"/>
        <end position="18"/>
    </location>
</feature>
<keyword evidence="2" id="KW-1185">Reference proteome</keyword>